<evidence type="ECO:0000256" key="1">
    <source>
        <dbReference type="SAM" id="MobiDB-lite"/>
    </source>
</evidence>
<dbReference type="EMBL" id="JAELUQ010000014">
    <property type="protein sequence ID" value="KAG7403565.1"/>
    <property type="molecule type" value="Genomic_DNA"/>
</dbReference>
<evidence type="ECO:0000313" key="3">
    <source>
        <dbReference type="Proteomes" id="UP000694050"/>
    </source>
</evidence>
<feature type="compositionally biased region" description="Basic and acidic residues" evidence="1">
    <location>
        <begin position="149"/>
        <end position="165"/>
    </location>
</feature>
<name>A0A8J5TMV7_FUSOX</name>
<accession>A0A8J5TMV7</accession>
<evidence type="ECO:0000313" key="2">
    <source>
        <dbReference type="EMBL" id="KAG7403565.1"/>
    </source>
</evidence>
<feature type="compositionally biased region" description="Acidic residues" evidence="1">
    <location>
        <begin position="114"/>
        <end position="125"/>
    </location>
</feature>
<proteinExistence type="predicted"/>
<feature type="region of interest" description="Disordered" evidence="1">
    <location>
        <begin position="106"/>
        <end position="195"/>
    </location>
</feature>
<comment type="caution">
    <text evidence="2">The sequence shown here is derived from an EMBL/GenBank/DDBJ whole genome shotgun (WGS) entry which is preliminary data.</text>
</comment>
<dbReference type="Proteomes" id="UP000694050">
    <property type="component" value="Unassembled WGS sequence"/>
</dbReference>
<feature type="compositionally biased region" description="Basic residues" evidence="1">
    <location>
        <begin position="186"/>
        <end position="195"/>
    </location>
</feature>
<protein>
    <submittedName>
        <fullName evidence="2">Uncharacterized protein</fullName>
    </submittedName>
</protein>
<gene>
    <name evidence="2" type="ORF">Forpe1208_v016227</name>
</gene>
<reference evidence="2" key="1">
    <citation type="submission" date="2021-04" db="EMBL/GenBank/DDBJ databases">
        <title>First draft genome resource for Brassicaceae pathogens Fusarium oxysporum f. sp. raphani and Fusarium oxysporum f. sp. rapae.</title>
        <authorList>
            <person name="Asai S."/>
        </authorList>
    </citation>
    <scope>NUCLEOTIDE SEQUENCE</scope>
    <source>
        <strain evidence="2">Tf1208</strain>
    </source>
</reference>
<dbReference type="AlphaFoldDB" id="A0A8J5TMV7"/>
<organism evidence="2 3">
    <name type="scientific">Fusarium oxysporum f. sp. rapae</name>
    <dbReference type="NCBI Taxonomy" id="485398"/>
    <lineage>
        <taxon>Eukaryota</taxon>
        <taxon>Fungi</taxon>
        <taxon>Dikarya</taxon>
        <taxon>Ascomycota</taxon>
        <taxon>Pezizomycotina</taxon>
        <taxon>Sordariomycetes</taxon>
        <taxon>Hypocreomycetidae</taxon>
        <taxon>Hypocreales</taxon>
        <taxon>Nectriaceae</taxon>
        <taxon>Fusarium</taxon>
        <taxon>Fusarium oxysporum species complex</taxon>
    </lineage>
</organism>
<sequence>MCLPLENMERVTGESAERLGLLSSIPSCYQYDSSSASFSLTADYENNGSKPSERYFPIVFFDGLKSPSKSSVAWVHIDLIKEWDEEEAQTIEHSQQAINYIKEGAKSQTRQYGSDDEIPDLEADDGPFSRLPSRSPSKNLQPGPDEGNQEIRLETQEEPEVRIGQEKPTSLQDSNRKADYTPSRAWSRRNPRPGSLRYRKTIHSAETHSQVDSENLQDVADVNKGRLARRPKKAYGMELYLDGDDVQEGAKLAQYTGSPIHGDDLRPLRKENDDHTSLLSCTIF</sequence>